<accession>A0A840AJD0</accession>
<dbReference type="PIRSF" id="PIRSF008502">
    <property type="entry name" value="UCP008502"/>
    <property type="match status" value="1"/>
</dbReference>
<dbReference type="Pfam" id="PF08002">
    <property type="entry name" value="DUF1697"/>
    <property type="match status" value="1"/>
</dbReference>
<dbReference type="AlphaFoldDB" id="A0A840AJD0"/>
<dbReference type="PANTHER" id="PTHR36439">
    <property type="entry name" value="BLL4334 PROTEIN"/>
    <property type="match status" value="1"/>
</dbReference>
<comment type="caution">
    <text evidence="1">The sequence shown here is derived from an EMBL/GenBank/DDBJ whole genome shotgun (WGS) entry which is preliminary data.</text>
</comment>
<sequence>MPSHVALLYSIVISPTRRVVMSELKAMAEAEGFGAVATLVATGNLVFEAGDRTVPQIETALEAAFARTYGKGVDIVVREADAWHALVAGNPFPAESEADGSRVVVRVMRKSVEAGTEARLQGILSEGERVAVIGGDVWAAFPARPSASRLLSALSSKKLGIGTARNWNTVRRLGEMLGPTIG</sequence>
<reference evidence="1 2" key="1">
    <citation type="submission" date="2020-08" db="EMBL/GenBank/DDBJ databases">
        <title>Genomic Encyclopedia of Type Strains, Phase IV (KMG-IV): sequencing the most valuable type-strain genomes for metagenomic binning, comparative biology and taxonomic classification.</title>
        <authorList>
            <person name="Goeker M."/>
        </authorList>
    </citation>
    <scope>NUCLEOTIDE SEQUENCE [LARGE SCALE GENOMIC DNA]</scope>
    <source>
        <strain evidence="1 2">DSM 25966</strain>
    </source>
</reference>
<dbReference type="Gene3D" id="3.30.70.1280">
    <property type="entry name" value="SP0830-like domains"/>
    <property type="match status" value="1"/>
</dbReference>
<protein>
    <submittedName>
        <fullName evidence="1">Uncharacterized protein (DUF1697 family)</fullName>
    </submittedName>
</protein>
<dbReference type="PANTHER" id="PTHR36439:SF1">
    <property type="entry name" value="DUF1697 DOMAIN-CONTAINING PROTEIN"/>
    <property type="match status" value="1"/>
</dbReference>
<dbReference type="Proteomes" id="UP000553963">
    <property type="component" value="Unassembled WGS sequence"/>
</dbReference>
<evidence type="ECO:0000313" key="1">
    <source>
        <dbReference type="EMBL" id="MBB3930449.1"/>
    </source>
</evidence>
<dbReference type="EMBL" id="JACIDS010000002">
    <property type="protein sequence ID" value="MBB3930449.1"/>
    <property type="molecule type" value="Genomic_DNA"/>
</dbReference>
<dbReference type="RefSeq" id="WP_183398107.1">
    <property type="nucleotide sequence ID" value="NZ_JACIDS010000002.1"/>
</dbReference>
<gene>
    <name evidence="1" type="ORF">GGR25_001488</name>
</gene>
<dbReference type="SUPFAM" id="SSF160379">
    <property type="entry name" value="SP0830-like"/>
    <property type="match status" value="1"/>
</dbReference>
<proteinExistence type="predicted"/>
<keyword evidence="2" id="KW-1185">Reference proteome</keyword>
<dbReference type="InterPro" id="IPR012545">
    <property type="entry name" value="DUF1697"/>
</dbReference>
<organism evidence="1 2">
    <name type="scientific">Kaistia hirudinis</name>
    <dbReference type="NCBI Taxonomy" id="1293440"/>
    <lineage>
        <taxon>Bacteria</taxon>
        <taxon>Pseudomonadati</taxon>
        <taxon>Pseudomonadota</taxon>
        <taxon>Alphaproteobacteria</taxon>
        <taxon>Hyphomicrobiales</taxon>
        <taxon>Kaistiaceae</taxon>
        <taxon>Kaistia</taxon>
    </lineage>
</organism>
<evidence type="ECO:0000313" key="2">
    <source>
        <dbReference type="Proteomes" id="UP000553963"/>
    </source>
</evidence>
<name>A0A840AJD0_9HYPH</name>